<dbReference type="Gene3D" id="3.40.50.1110">
    <property type="entry name" value="SGNH hydrolase"/>
    <property type="match status" value="1"/>
</dbReference>
<proteinExistence type="predicted"/>
<dbReference type="EMBL" id="JAIWYP010000014">
    <property type="protein sequence ID" value="KAH3709184.1"/>
    <property type="molecule type" value="Genomic_DNA"/>
</dbReference>
<dbReference type="SUPFAM" id="SSF52266">
    <property type="entry name" value="SGNH hydrolase"/>
    <property type="match status" value="1"/>
</dbReference>
<evidence type="ECO:0000313" key="1">
    <source>
        <dbReference type="EMBL" id="KAH3709184.1"/>
    </source>
</evidence>
<organism evidence="1 2">
    <name type="scientific">Dreissena polymorpha</name>
    <name type="common">Zebra mussel</name>
    <name type="synonym">Mytilus polymorpha</name>
    <dbReference type="NCBI Taxonomy" id="45954"/>
    <lineage>
        <taxon>Eukaryota</taxon>
        <taxon>Metazoa</taxon>
        <taxon>Spiralia</taxon>
        <taxon>Lophotrochozoa</taxon>
        <taxon>Mollusca</taxon>
        <taxon>Bivalvia</taxon>
        <taxon>Autobranchia</taxon>
        <taxon>Heteroconchia</taxon>
        <taxon>Euheterodonta</taxon>
        <taxon>Imparidentia</taxon>
        <taxon>Neoheterodontei</taxon>
        <taxon>Myida</taxon>
        <taxon>Dreissenoidea</taxon>
        <taxon>Dreissenidae</taxon>
        <taxon>Dreissena</taxon>
    </lineage>
</organism>
<sequence>MADGGDARKAYREIKQLLHELNGHNCTVYLYTVAPRRDADVVPLNDIIKQICEETDAKSIEMYTASRLKEWRFTCRKGWQEE</sequence>
<reference evidence="1" key="1">
    <citation type="journal article" date="2019" name="bioRxiv">
        <title>The Genome of the Zebra Mussel, Dreissena polymorpha: A Resource for Invasive Species Research.</title>
        <authorList>
            <person name="McCartney M.A."/>
            <person name="Auch B."/>
            <person name="Kono T."/>
            <person name="Mallez S."/>
            <person name="Zhang Y."/>
            <person name="Obille A."/>
            <person name="Becker A."/>
            <person name="Abrahante J.E."/>
            <person name="Garbe J."/>
            <person name="Badalamenti J.P."/>
            <person name="Herman A."/>
            <person name="Mangelson H."/>
            <person name="Liachko I."/>
            <person name="Sullivan S."/>
            <person name="Sone E.D."/>
            <person name="Koren S."/>
            <person name="Silverstein K.A.T."/>
            <person name="Beckman K.B."/>
            <person name="Gohl D.M."/>
        </authorList>
    </citation>
    <scope>NUCLEOTIDE SEQUENCE</scope>
    <source>
        <strain evidence="1">Duluth1</strain>
        <tissue evidence="1">Whole animal</tissue>
    </source>
</reference>
<accession>A0A9D3Z2U7</accession>
<reference evidence="1" key="2">
    <citation type="submission" date="2020-11" db="EMBL/GenBank/DDBJ databases">
        <authorList>
            <person name="McCartney M.A."/>
            <person name="Auch B."/>
            <person name="Kono T."/>
            <person name="Mallez S."/>
            <person name="Becker A."/>
            <person name="Gohl D.M."/>
            <person name="Silverstein K.A.T."/>
            <person name="Koren S."/>
            <person name="Bechman K.B."/>
            <person name="Herman A."/>
            <person name="Abrahante J.E."/>
            <person name="Garbe J."/>
        </authorList>
    </citation>
    <scope>NUCLEOTIDE SEQUENCE</scope>
    <source>
        <strain evidence="1">Duluth1</strain>
        <tissue evidence="1">Whole animal</tissue>
    </source>
</reference>
<name>A0A9D3Z2U7_DREPO</name>
<gene>
    <name evidence="1" type="ORF">DPMN_068646</name>
</gene>
<protein>
    <submittedName>
        <fullName evidence="1">Uncharacterized protein</fullName>
    </submittedName>
</protein>
<dbReference type="InterPro" id="IPR036514">
    <property type="entry name" value="SGNH_hydro_sf"/>
</dbReference>
<evidence type="ECO:0000313" key="2">
    <source>
        <dbReference type="Proteomes" id="UP000828390"/>
    </source>
</evidence>
<dbReference type="Proteomes" id="UP000828390">
    <property type="component" value="Unassembled WGS sequence"/>
</dbReference>
<comment type="caution">
    <text evidence="1">The sequence shown here is derived from an EMBL/GenBank/DDBJ whole genome shotgun (WGS) entry which is preliminary data.</text>
</comment>
<keyword evidence="2" id="KW-1185">Reference proteome</keyword>
<dbReference type="AlphaFoldDB" id="A0A9D3Z2U7"/>